<reference evidence="2 3" key="1">
    <citation type="submission" date="2019-05" db="EMBL/GenBank/DDBJ databases">
        <title>Another draft genome of Portunus trituberculatus and its Hox gene families provides insights of decapod evolution.</title>
        <authorList>
            <person name="Jeong J.-H."/>
            <person name="Song I."/>
            <person name="Kim S."/>
            <person name="Choi T."/>
            <person name="Kim D."/>
            <person name="Ryu S."/>
            <person name="Kim W."/>
        </authorList>
    </citation>
    <scope>NUCLEOTIDE SEQUENCE [LARGE SCALE GENOMIC DNA]</scope>
    <source>
        <tissue evidence="2">Muscle</tissue>
    </source>
</reference>
<dbReference type="SUPFAM" id="SSF49899">
    <property type="entry name" value="Concanavalin A-like lectins/glucanases"/>
    <property type="match status" value="1"/>
</dbReference>
<dbReference type="Proteomes" id="UP000324222">
    <property type="component" value="Unassembled WGS sequence"/>
</dbReference>
<dbReference type="OrthoDB" id="5983381at2759"/>
<name>A0A5B7HVU1_PORTR</name>
<dbReference type="AlphaFoldDB" id="A0A5B7HVU1"/>
<protein>
    <submittedName>
        <fullName evidence="2">Collagen alpha-1(IX) chain</fullName>
    </submittedName>
</protein>
<evidence type="ECO:0000313" key="2">
    <source>
        <dbReference type="EMBL" id="MPC73819.1"/>
    </source>
</evidence>
<dbReference type="Gene3D" id="2.60.120.200">
    <property type="match status" value="1"/>
</dbReference>
<keyword evidence="3" id="KW-1185">Reference proteome</keyword>
<comment type="caution">
    <text evidence="2">The sequence shown here is derived from an EMBL/GenBank/DDBJ whole genome shotgun (WGS) entry which is preliminary data.</text>
</comment>
<dbReference type="InterPro" id="IPR013320">
    <property type="entry name" value="ConA-like_dom_sf"/>
</dbReference>
<keyword evidence="2" id="KW-0176">Collagen</keyword>
<feature type="compositionally biased region" description="Basic residues" evidence="1">
    <location>
        <begin position="1"/>
        <end position="13"/>
    </location>
</feature>
<dbReference type="GO" id="GO:0005581">
    <property type="term" value="C:collagen trimer"/>
    <property type="evidence" value="ECO:0007669"/>
    <property type="project" value="UniProtKB-KW"/>
</dbReference>
<sequence>MGKGRGTVRRRGRQAYDTHKHLSQPQDFDDDPKEAFNEKWHKLHFGVFRDRVTLHLDCERTTELPIDPIGPIDVNGNIYIAKQQGSQRTVPVR</sequence>
<evidence type="ECO:0000313" key="3">
    <source>
        <dbReference type="Proteomes" id="UP000324222"/>
    </source>
</evidence>
<feature type="region of interest" description="Disordered" evidence="1">
    <location>
        <begin position="1"/>
        <end position="33"/>
    </location>
</feature>
<organism evidence="2 3">
    <name type="scientific">Portunus trituberculatus</name>
    <name type="common">Swimming crab</name>
    <name type="synonym">Neptunus trituberculatus</name>
    <dbReference type="NCBI Taxonomy" id="210409"/>
    <lineage>
        <taxon>Eukaryota</taxon>
        <taxon>Metazoa</taxon>
        <taxon>Ecdysozoa</taxon>
        <taxon>Arthropoda</taxon>
        <taxon>Crustacea</taxon>
        <taxon>Multicrustacea</taxon>
        <taxon>Malacostraca</taxon>
        <taxon>Eumalacostraca</taxon>
        <taxon>Eucarida</taxon>
        <taxon>Decapoda</taxon>
        <taxon>Pleocyemata</taxon>
        <taxon>Brachyura</taxon>
        <taxon>Eubrachyura</taxon>
        <taxon>Portunoidea</taxon>
        <taxon>Portunidae</taxon>
        <taxon>Portuninae</taxon>
        <taxon>Portunus</taxon>
    </lineage>
</organism>
<accession>A0A5B7HVU1</accession>
<evidence type="ECO:0000256" key="1">
    <source>
        <dbReference type="SAM" id="MobiDB-lite"/>
    </source>
</evidence>
<proteinExistence type="predicted"/>
<dbReference type="EMBL" id="VSRR010037611">
    <property type="protein sequence ID" value="MPC73819.1"/>
    <property type="molecule type" value="Genomic_DNA"/>
</dbReference>
<gene>
    <name evidence="2" type="primary">COL9A1</name>
    <name evidence="2" type="ORF">E2C01_068158</name>
</gene>